<evidence type="ECO:0000256" key="3">
    <source>
        <dbReference type="ARBA" id="ARBA00022989"/>
    </source>
</evidence>
<evidence type="ECO:0000256" key="4">
    <source>
        <dbReference type="ARBA" id="ARBA00023136"/>
    </source>
</evidence>
<reference evidence="6 7" key="1">
    <citation type="submission" date="2019-08" db="EMBL/GenBank/DDBJ databases">
        <authorList>
            <person name="Karlyshev A.V."/>
        </authorList>
    </citation>
    <scope>NUCLEOTIDE SEQUENCE [LARGE SCALE GENOMIC DNA]</scope>
    <source>
        <strain evidence="6 7">Alg18-2.2</strain>
    </source>
</reference>
<keyword evidence="7" id="KW-1185">Reference proteome</keyword>
<dbReference type="EMBL" id="VRTS01000005">
    <property type="protein sequence ID" value="TXK62231.1"/>
    <property type="molecule type" value="Genomic_DNA"/>
</dbReference>
<evidence type="ECO:0000313" key="7">
    <source>
        <dbReference type="Proteomes" id="UP000321248"/>
    </source>
</evidence>
<name>A0A5C8KR55_9GAMM</name>
<dbReference type="OrthoDB" id="5555605at2"/>
<dbReference type="PANTHER" id="PTHR36985:SF1">
    <property type="entry name" value="TRANSLOCATION AND ASSEMBLY MODULE SUBUNIT TAMB"/>
    <property type="match status" value="1"/>
</dbReference>
<evidence type="ECO:0000256" key="1">
    <source>
        <dbReference type="ARBA" id="ARBA00004167"/>
    </source>
</evidence>
<protein>
    <recommendedName>
        <fullName evidence="5">Translocation and assembly module TamB C-terminal domain-containing protein</fullName>
    </recommendedName>
</protein>
<dbReference type="AlphaFoldDB" id="A0A5C8KR55"/>
<dbReference type="GO" id="GO:0009306">
    <property type="term" value="P:protein secretion"/>
    <property type="evidence" value="ECO:0007669"/>
    <property type="project" value="InterPro"/>
</dbReference>
<comment type="caution">
    <text evidence="6">The sequence shown here is derived from an EMBL/GenBank/DDBJ whole genome shotgun (WGS) entry which is preliminary data.</text>
</comment>
<keyword evidence="2" id="KW-0812">Transmembrane</keyword>
<gene>
    <name evidence="6" type="ORF">FU658_08245</name>
</gene>
<dbReference type="Proteomes" id="UP000321248">
    <property type="component" value="Unassembled WGS sequence"/>
</dbReference>
<dbReference type="Pfam" id="PF04357">
    <property type="entry name" value="TamB"/>
    <property type="match status" value="1"/>
</dbReference>
<dbReference type="RefSeq" id="WP_147891650.1">
    <property type="nucleotide sequence ID" value="NZ_VRTS01000005.1"/>
</dbReference>
<feature type="domain" description="Translocation and assembly module TamB C-terminal" evidence="5">
    <location>
        <begin position="913"/>
        <end position="1242"/>
    </location>
</feature>
<sequence>MRRWLLWIGAGLAALVLVVVLGLAWLLNTGSGRDVVLGRVAAALPPGALTWERAEGRLSGLVVLHGLHYQVEDGLDVRIERAELDARVRALLGRKLDVRRLWLEGVEVRLAETDDAPPADPWQWPEDLPQLDLPVKVEVAELGVRRLELMAADEVPLLEVSRLDATGRLGDGRLELTQLDVDSDRGDLRLRAELDSGQRYATELSGSFVLPEVGEPGQAQAARFRAGLYGNLDALALELTGRAPGEVSLQLRLDDLASQTPSWQLDLDAGPVNPRLFGAEDDTPVVARLQARGAGLRADLEGRVERDGMEIDIAPSTVEWTGEVLLLEPLVLGLYEGIVRLEGQAALAGGAGDIDLQALIEGVVIRQEEQAPLTIDGRLAVEGEPDAWRIEGTTAFERDGEQATLQLRGEGDRERLRLDTLRADVPGGDVVGSGEVAWSPVLAWTLDARLQAFDPGYFNPDFPGRIDAALSSQGQARDDQGVDARVELDDIGGQLRGRALSGQAALDWRGDRGDVTLALGIGASRIRGGGAIGEVLDLAFELDPLQLQDLLPDAAGVVRGEVALAGPAQSPDIQADLRGSTLRYGDHEVETLRVRGELPGQGARGRLDASLGGAVLGGVALDSLQAQVEGSLAQAEIALQADGEVGTLDMAASTRRSDGELAGELQALRYAPPRGAPWQLEAPADFVVGDGRARLSRACLSAATARACVEADWPERAVVEARDLPLAMLDPWLSEDAVDFHVEGIVDVDAEFTQQDGQVVGNARVVSEGGVVRLSEAGTRELLTYQRLLLEVDLGSERIDANLDLRLSGEDYARGRFRLDRDDEAALEGDLQVQVSDLAFVELFSPDIVVPQGELSGRLAVAGTLDAPRISGDAGLRNFSAELPALGISLEGSQVLLRGDGSGEAILEGELHSGEGTITITGRQIASTGEGEPRRIEIEVQGADFLAADLPELRAVVSPDLQVVVTDRLHVRGRVDVDSARLDLEQLESTTSPSPDVVVVDPVEPAGGPRMPIDALVTVALGDDVELVGFGLEGELTGELRVREVTGRATTATGALGVSGDYTAYGQDLRLENGRLAWASSPIENPTLDLVAQRSFENHTVGIRVRGTARRPTTEIFSTPPMDNTEAMSWLVLGRPLRTASGEEGQQLGAAALALGAGGNYLAEQMGARLGLDEVGVADSRALGGATLSIGKYLSPRLLVSYGVSLLGDGQVLTLKYLLGRGFDIEIASGTESRAALNWRLER</sequence>
<organism evidence="6 7">
    <name type="scientific">Alkalisalibacterium limincola</name>
    <dbReference type="NCBI Taxonomy" id="2699169"/>
    <lineage>
        <taxon>Bacteria</taxon>
        <taxon>Pseudomonadati</taxon>
        <taxon>Pseudomonadota</taxon>
        <taxon>Gammaproteobacteria</taxon>
        <taxon>Lysobacterales</taxon>
        <taxon>Lysobacteraceae</taxon>
        <taxon>Alkalisalibacterium</taxon>
    </lineage>
</organism>
<dbReference type="GO" id="GO:0097347">
    <property type="term" value="C:TAM protein secretion complex"/>
    <property type="evidence" value="ECO:0007669"/>
    <property type="project" value="TreeGrafter"/>
</dbReference>
<dbReference type="GO" id="GO:0005886">
    <property type="term" value="C:plasma membrane"/>
    <property type="evidence" value="ECO:0007669"/>
    <property type="project" value="InterPro"/>
</dbReference>
<dbReference type="PANTHER" id="PTHR36985">
    <property type="entry name" value="TRANSLOCATION AND ASSEMBLY MODULE SUBUNIT TAMB"/>
    <property type="match status" value="1"/>
</dbReference>
<evidence type="ECO:0000256" key="2">
    <source>
        <dbReference type="ARBA" id="ARBA00022692"/>
    </source>
</evidence>
<evidence type="ECO:0000313" key="6">
    <source>
        <dbReference type="EMBL" id="TXK62231.1"/>
    </source>
</evidence>
<evidence type="ECO:0000259" key="5">
    <source>
        <dbReference type="Pfam" id="PF04357"/>
    </source>
</evidence>
<keyword evidence="4" id="KW-0472">Membrane</keyword>
<comment type="subcellular location">
    <subcellularLocation>
        <location evidence="1">Membrane</location>
        <topology evidence="1">Single-pass membrane protein</topology>
    </subcellularLocation>
</comment>
<keyword evidence="3" id="KW-1133">Transmembrane helix</keyword>
<proteinExistence type="predicted"/>
<accession>A0A5C8KR55</accession>
<dbReference type="InterPro" id="IPR007452">
    <property type="entry name" value="TamB_C"/>
</dbReference>